<name>C0CPR4_BLAHS</name>
<accession>C0CPR4</accession>
<dbReference type="eggNOG" id="ENOG5030J1P">
    <property type="taxonomic scope" value="Bacteria"/>
</dbReference>
<proteinExistence type="predicted"/>
<dbReference type="InterPro" id="IPR010572">
    <property type="entry name" value="Tail_dom"/>
</dbReference>
<dbReference type="PATRIC" id="fig|476272.21.peg.999"/>
<reference evidence="2 3" key="1">
    <citation type="submission" date="2009-01" db="EMBL/GenBank/DDBJ databases">
        <authorList>
            <person name="Fulton L."/>
            <person name="Clifton S."/>
            <person name="Fulton B."/>
            <person name="Xu J."/>
            <person name="Minx P."/>
            <person name="Pepin K.H."/>
            <person name="Johnson M."/>
            <person name="Bhonagiri V."/>
            <person name="Nash W.E."/>
            <person name="Mardis E.R."/>
            <person name="Wilson R.K."/>
        </authorList>
    </citation>
    <scope>NUCLEOTIDE SEQUENCE [LARGE SCALE GENOMIC DNA]</scope>
    <source>
        <strain evidence="3">DSM 10507 / JCM 14656 / S5a33</strain>
    </source>
</reference>
<organism evidence="2 3">
    <name type="scientific">Blautia hydrogenotrophica (strain DSM 10507 / JCM 14656 / S5a33)</name>
    <name type="common">Ruminococcus hydrogenotrophicus</name>
    <dbReference type="NCBI Taxonomy" id="476272"/>
    <lineage>
        <taxon>Bacteria</taxon>
        <taxon>Bacillati</taxon>
        <taxon>Bacillota</taxon>
        <taxon>Clostridia</taxon>
        <taxon>Lachnospirales</taxon>
        <taxon>Lachnospiraceae</taxon>
        <taxon>Blautia</taxon>
    </lineage>
</organism>
<comment type="caution">
    <text evidence="2">The sequence shown here is derived from an EMBL/GenBank/DDBJ whole genome shotgun (WGS) entry which is preliminary data.</text>
</comment>
<dbReference type="HOGENOM" id="CLU_541496_0_0_9"/>
<reference evidence="2 3" key="2">
    <citation type="submission" date="2009-02" db="EMBL/GenBank/DDBJ databases">
        <title>Draft genome sequence of Blautia hydrogenotrophica DSM 10507 (Ruminococcus hydrogenotrophicus DSM 10507).</title>
        <authorList>
            <person name="Sudarsanam P."/>
            <person name="Ley R."/>
            <person name="Guruge J."/>
            <person name="Turnbaugh P.J."/>
            <person name="Mahowald M."/>
            <person name="Liep D."/>
            <person name="Gordon J."/>
        </authorList>
    </citation>
    <scope>NUCLEOTIDE SEQUENCE [LARGE SCALE GENOMIC DNA]</scope>
    <source>
        <strain evidence="3">DSM 10507 / JCM 14656 / S5a33</strain>
    </source>
</reference>
<dbReference type="RefSeq" id="WP_005950582.1">
    <property type="nucleotide sequence ID" value="NZ_CP136423.1"/>
</dbReference>
<dbReference type="Proteomes" id="UP000003100">
    <property type="component" value="Unassembled WGS sequence"/>
</dbReference>
<evidence type="ECO:0000313" key="3">
    <source>
        <dbReference type="Proteomes" id="UP000003100"/>
    </source>
</evidence>
<dbReference type="AlphaFoldDB" id="C0CPR4"/>
<dbReference type="NCBIfam" id="TIGR01665">
    <property type="entry name" value="put_anti_recept"/>
    <property type="match status" value="1"/>
</dbReference>
<keyword evidence="3" id="KW-1185">Reference proteome</keyword>
<gene>
    <name evidence="2" type="ORF">RUMHYD_02865</name>
</gene>
<sequence length="503" mass="56373">MIVYFADRFLNILGKASTGLPKGYRIINDVKTEDVDSGVSTFEFDLKYKEDTLSEARNMVYPGNYVMRSYDDLDEFYTIIDTEADTSNNTIYVYAEDAGLDLLNDVYGEYTADKAYPISYYVEKYSKNSGFEIHINEITNLTRTLSWDTDSTASERLLSIAASFGAEIGYSFEIDGLELKHRYINIYKRRGKDSGIVLRLNREIDKIVVKRSIANLATGYKVLGGTPKGADKPISLNGYSYDDGNFYVAGTYLFCREANKIWSRRYAEEGVNAGYICKMFNGTSTNQKTLCSQAIASLKKVSRMEENYEVTLKKVPDGLKIGDTVYVIDNTGEMYLESRVLKIEVRASEGQYTVTLGEYLMKSSGIEPVSAIVDEDTQPTGAIIDGMNLVNGTAPVWMTANLSGFFVKNDGLRYRKDERRVSIQGIVSPVQEIEGGDSRLIFVLPEDMWPSVPIRQVMVGSGINQWTLGIDLNGNVTFSNYGTTGNVPCSRTEKLYINLSYYV</sequence>
<feature type="domain" description="Tail spike" evidence="1">
    <location>
        <begin position="127"/>
        <end position="345"/>
    </location>
</feature>
<protein>
    <recommendedName>
        <fullName evidence="1">Tail spike domain-containing protein</fullName>
    </recommendedName>
</protein>
<dbReference type="Pfam" id="PF06605">
    <property type="entry name" value="Prophage_tail"/>
    <property type="match status" value="1"/>
</dbReference>
<dbReference type="GeneID" id="86822565"/>
<evidence type="ECO:0000259" key="1">
    <source>
        <dbReference type="Pfam" id="PF06605"/>
    </source>
</evidence>
<dbReference type="EMBL" id="ACBZ01000158">
    <property type="protein sequence ID" value="EEG48234.1"/>
    <property type="molecule type" value="Genomic_DNA"/>
</dbReference>
<dbReference type="InterPro" id="IPR007119">
    <property type="entry name" value="Phage_tail_spike_N"/>
</dbReference>
<evidence type="ECO:0000313" key="2">
    <source>
        <dbReference type="EMBL" id="EEG48234.1"/>
    </source>
</evidence>